<dbReference type="GO" id="GO:0020037">
    <property type="term" value="F:heme binding"/>
    <property type="evidence" value="ECO:0007669"/>
    <property type="project" value="InterPro"/>
</dbReference>
<dbReference type="InterPro" id="IPR002321">
    <property type="entry name" value="Cyt_c_II"/>
</dbReference>
<dbReference type="PROSITE" id="PS51009">
    <property type="entry name" value="CYTCII"/>
    <property type="match status" value="1"/>
</dbReference>
<dbReference type="SUPFAM" id="SSF47175">
    <property type="entry name" value="Cytochromes"/>
    <property type="match status" value="1"/>
</dbReference>
<dbReference type="Proteomes" id="UP000316426">
    <property type="component" value="Chromosome"/>
</dbReference>
<evidence type="ECO:0000313" key="3">
    <source>
        <dbReference type="Proteomes" id="UP000316426"/>
    </source>
</evidence>
<sequence length="300" mass="32144" precursor="true">MRVSTLLVLLIATTAFAAEPPRARPPEFTDEDRAVFFDDAFATLVGERPQPAAAATPAIAPDAAPSAAQVAWADLVDPDVLETEIKRQATALAKTTRTASAYKAGGFKEAVDSLGVVATVFAVIADHSGQPRWRDDAAGLRDLFGAGASEADDATDAAHAVAATRAADLADLTRGSRPATPEPASEVDWSLIASRSTLMRRMGAAEEQRLRSWMSSERDFRRNAADARHEAQVLALLAEAILRPEAYDYDDPDYQAYARRLRDTAVRLSETIDAEDQPAAAAAMAEVSRSCVDCHADYRG</sequence>
<evidence type="ECO:0008006" key="4">
    <source>
        <dbReference type="Google" id="ProtNLM"/>
    </source>
</evidence>
<protein>
    <recommendedName>
        <fullName evidence="4">Cytochrome C</fullName>
    </recommendedName>
</protein>
<evidence type="ECO:0000313" key="2">
    <source>
        <dbReference type="EMBL" id="QDV72362.1"/>
    </source>
</evidence>
<gene>
    <name evidence="2" type="ORF">Spa11_05360</name>
</gene>
<accession>A0A518K3I3</accession>
<dbReference type="EMBL" id="CP036349">
    <property type="protein sequence ID" value="QDV72362.1"/>
    <property type="molecule type" value="Genomic_DNA"/>
</dbReference>
<proteinExistence type="predicted"/>
<keyword evidence="1" id="KW-0732">Signal</keyword>
<dbReference type="Gene3D" id="1.20.120.10">
    <property type="entry name" value="Cytochrome c/b562"/>
    <property type="match status" value="1"/>
</dbReference>
<reference evidence="2 3" key="1">
    <citation type="submission" date="2019-02" db="EMBL/GenBank/DDBJ databases">
        <title>Deep-cultivation of Planctomycetes and their phenomic and genomic characterization uncovers novel biology.</title>
        <authorList>
            <person name="Wiegand S."/>
            <person name="Jogler M."/>
            <person name="Boedeker C."/>
            <person name="Pinto D."/>
            <person name="Vollmers J."/>
            <person name="Rivas-Marin E."/>
            <person name="Kohn T."/>
            <person name="Peeters S.H."/>
            <person name="Heuer A."/>
            <person name="Rast P."/>
            <person name="Oberbeckmann S."/>
            <person name="Bunk B."/>
            <person name="Jeske O."/>
            <person name="Meyerdierks A."/>
            <person name="Storesund J.E."/>
            <person name="Kallscheuer N."/>
            <person name="Luecker S."/>
            <person name="Lage O.M."/>
            <person name="Pohl T."/>
            <person name="Merkel B.J."/>
            <person name="Hornburger P."/>
            <person name="Mueller R.-W."/>
            <person name="Bruemmer F."/>
            <person name="Labrenz M."/>
            <person name="Spormann A.M."/>
            <person name="Op den Camp H."/>
            <person name="Overmann J."/>
            <person name="Amann R."/>
            <person name="Jetten M.S.M."/>
            <person name="Mascher T."/>
            <person name="Medema M.H."/>
            <person name="Devos D.P."/>
            <person name="Kaster A.-K."/>
            <person name="Ovreas L."/>
            <person name="Rohde M."/>
            <person name="Galperin M.Y."/>
            <person name="Jogler C."/>
        </authorList>
    </citation>
    <scope>NUCLEOTIDE SEQUENCE [LARGE SCALE GENOMIC DNA]</scope>
    <source>
        <strain evidence="2 3">Spa11</strain>
    </source>
</reference>
<dbReference type="InterPro" id="IPR010980">
    <property type="entry name" value="Cyt_c/b562"/>
</dbReference>
<name>A0A518K3I3_9BACT</name>
<dbReference type="AlphaFoldDB" id="A0A518K3I3"/>
<dbReference type="RefSeq" id="WP_145106958.1">
    <property type="nucleotide sequence ID" value="NZ_CP036349.1"/>
</dbReference>
<feature type="chain" id="PRO_5022100644" description="Cytochrome C" evidence="1">
    <location>
        <begin position="18"/>
        <end position="300"/>
    </location>
</feature>
<feature type="signal peptide" evidence="1">
    <location>
        <begin position="1"/>
        <end position="17"/>
    </location>
</feature>
<dbReference type="GO" id="GO:0022900">
    <property type="term" value="P:electron transport chain"/>
    <property type="evidence" value="ECO:0007669"/>
    <property type="project" value="InterPro"/>
</dbReference>
<keyword evidence="3" id="KW-1185">Reference proteome</keyword>
<dbReference type="GO" id="GO:0009055">
    <property type="term" value="F:electron transfer activity"/>
    <property type="evidence" value="ECO:0007669"/>
    <property type="project" value="InterPro"/>
</dbReference>
<evidence type="ECO:0000256" key="1">
    <source>
        <dbReference type="SAM" id="SignalP"/>
    </source>
</evidence>
<dbReference type="GO" id="GO:0005506">
    <property type="term" value="F:iron ion binding"/>
    <property type="evidence" value="ECO:0007669"/>
    <property type="project" value="InterPro"/>
</dbReference>
<organism evidence="2 3">
    <name type="scientific">Botrimarina mediterranea</name>
    <dbReference type="NCBI Taxonomy" id="2528022"/>
    <lineage>
        <taxon>Bacteria</taxon>
        <taxon>Pseudomonadati</taxon>
        <taxon>Planctomycetota</taxon>
        <taxon>Planctomycetia</taxon>
        <taxon>Pirellulales</taxon>
        <taxon>Lacipirellulaceae</taxon>
        <taxon>Botrimarina</taxon>
    </lineage>
</organism>
<dbReference type="KEGG" id="bmei:Spa11_05360"/>